<dbReference type="AlphaFoldDB" id="A0A5B7ESB4"/>
<accession>A0A5B7ESB4</accession>
<dbReference type="Proteomes" id="UP000324222">
    <property type="component" value="Unassembled WGS sequence"/>
</dbReference>
<keyword evidence="3" id="KW-1185">Reference proteome</keyword>
<evidence type="ECO:0000256" key="1">
    <source>
        <dbReference type="SAM" id="MobiDB-lite"/>
    </source>
</evidence>
<sequence>MSDVAATDPVKARLPVNALETPTRLSRSSLIVVILQSRWVTSAPPPHSAVPPHSGASTAALEQQQPTVVVTEVEESSLTNLTAQLGTSVFLPCRTEEPTERQDIFDNGIVVSEGRGVDE</sequence>
<reference evidence="2 3" key="1">
    <citation type="submission" date="2019-05" db="EMBL/GenBank/DDBJ databases">
        <title>Another draft genome of Portunus trituberculatus and its Hox gene families provides insights of decapod evolution.</title>
        <authorList>
            <person name="Jeong J.-H."/>
            <person name="Song I."/>
            <person name="Kim S."/>
            <person name="Choi T."/>
            <person name="Kim D."/>
            <person name="Ryu S."/>
            <person name="Kim W."/>
        </authorList>
    </citation>
    <scope>NUCLEOTIDE SEQUENCE [LARGE SCALE GENOMIC DNA]</scope>
    <source>
        <tissue evidence="2">Muscle</tissue>
    </source>
</reference>
<proteinExistence type="predicted"/>
<feature type="region of interest" description="Disordered" evidence="1">
    <location>
        <begin position="43"/>
        <end position="63"/>
    </location>
</feature>
<dbReference type="OrthoDB" id="6337503at2759"/>
<feature type="compositionally biased region" description="Low complexity" evidence="1">
    <location>
        <begin position="50"/>
        <end position="63"/>
    </location>
</feature>
<gene>
    <name evidence="2" type="ORF">E2C01_029574</name>
</gene>
<dbReference type="EMBL" id="VSRR010003430">
    <property type="protein sequence ID" value="MPC36126.1"/>
    <property type="molecule type" value="Genomic_DNA"/>
</dbReference>
<comment type="caution">
    <text evidence="2">The sequence shown here is derived from an EMBL/GenBank/DDBJ whole genome shotgun (WGS) entry which is preliminary data.</text>
</comment>
<evidence type="ECO:0000313" key="3">
    <source>
        <dbReference type="Proteomes" id="UP000324222"/>
    </source>
</evidence>
<protein>
    <submittedName>
        <fullName evidence="2">Uncharacterized protein</fullName>
    </submittedName>
</protein>
<organism evidence="2 3">
    <name type="scientific">Portunus trituberculatus</name>
    <name type="common">Swimming crab</name>
    <name type="synonym">Neptunus trituberculatus</name>
    <dbReference type="NCBI Taxonomy" id="210409"/>
    <lineage>
        <taxon>Eukaryota</taxon>
        <taxon>Metazoa</taxon>
        <taxon>Ecdysozoa</taxon>
        <taxon>Arthropoda</taxon>
        <taxon>Crustacea</taxon>
        <taxon>Multicrustacea</taxon>
        <taxon>Malacostraca</taxon>
        <taxon>Eumalacostraca</taxon>
        <taxon>Eucarida</taxon>
        <taxon>Decapoda</taxon>
        <taxon>Pleocyemata</taxon>
        <taxon>Brachyura</taxon>
        <taxon>Eubrachyura</taxon>
        <taxon>Portunoidea</taxon>
        <taxon>Portunidae</taxon>
        <taxon>Portuninae</taxon>
        <taxon>Portunus</taxon>
    </lineage>
</organism>
<name>A0A5B7ESB4_PORTR</name>
<evidence type="ECO:0000313" key="2">
    <source>
        <dbReference type="EMBL" id="MPC36126.1"/>
    </source>
</evidence>